<dbReference type="GeneID" id="28741870"/>
<organism evidence="1 2">
    <name type="scientific">Cyphellophora attinorum</name>
    <dbReference type="NCBI Taxonomy" id="1664694"/>
    <lineage>
        <taxon>Eukaryota</taxon>
        <taxon>Fungi</taxon>
        <taxon>Dikarya</taxon>
        <taxon>Ascomycota</taxon>
        <taxon>Pezizomycotina</taxon>
        <taxon>Eurotiomycetes</taxon>
        <taxon>Chaetothyriomycetidae</taxon>
        <taxon>Chaetothyriales</taxon>
        <taxon>Cyphellophoraceae</taxon>
        <taxon>Cyphellophora</taxon>
    </lineage>
</organism>
<dbReference type="RefSeq" id="XP_018002279.1">
    <property type="nucleotide sequence ID" value="XM_018149990.1"/>
</dbReference>
<comment type="caution">
    <text evidence="1">The sequence shown here is derived from an EMBL/GenBank/DDBJ whole genome shotgun (WGS) entry which is preliminary data.</text>
</comment>
<evidence type="ECO:0000313" key="1">
    <source>
        <dbReference type="EMBL" id="KPI42316.1"/>
    </source>
</evidence>
<sequence length="329" mass="35165">MEELAEERSELLTVESEDVTGSLVELIVVVNVVSESLLEADVVMSLEISLLEELSVTSDSLLEVDVVTSLEAGLLEEDVTTSLEVRLLEELSAIPLSEVDALDEVPMLIGSIMTSVEMALDVVISSLLLDEDNSVELADSDVVELSVVDVVIGVMSLVNEDVVEASVENGVVEASVDDGVAEDVSSVEAELVEASVVDRDVEASKSDVVVEDMSSVDDDVVEASTVDNLVEDVSSVEDELVEASVDDDVIDDVSSMKEKLVAVSLMELEVVISTAIELMLESAVVDMVEDETELLQVGVKVVVVEVTGRHEHALVMDGPGAWFICRLSR</sequence>
<gene>
    <name evidence="1" type="ORF">AB675_9456</name>
</gene>
<keyword evidence="2" id="KW-1185">Reference proteome</keyword>
<dbReference type="AlphaFoldDB" id="A0A0N1HWY8"/>
<evidence type="ECO:0000313" key="2">
    <source>
        <dbReference type="Proteomes" id="UP000038010"/>
    </source>
</evidence>
<protein>
    <submittedName>
        <fullName evidence="1">Uncharacterized protein</fullName>
    </submittedName>
</protein>
<reference evidence="1 2" key="1">
    <citation type="submission" date="2015-06" db="EMBL/GenBank/DDBJ databases">
        <title>Draft genome of the ant-associated black yeast Phialophora attae CBS 131958.</title>
        <authorList>
            <person name="Moreno L.F."/>
            <person name="Stielow B.J."/>
            <person name="de Hoog S."/>
            <person name="Vicente V.A."/>
            <person name="Weiss V.A."/>
            <person name="de Vries M."/>
            <person name="Cruz L.M."/>
            <person name="Souza E.M."/>
        </authorList>
    </citation>
    <scope>NUCLEOTIDE SEQUENCE [LARGE SCALE GENOMIC DNA]</scope>
    <source>
        <strain evidence="1 2">CBS 131958</strain>
    </source>
</reference>
<name>A0A0N1HWY8_9EURO</name>
<dbReference type="Proteomes" id="UP000038010">
    <property type="component" value="Unassembled WGS sequence"/>
</dbReference>
<dbReference type="VEuPathDB" id="FungiDB:AB675_9456"/>
<accession>A0A0N1HWY8</accession>
<dbReference type="EMBL" id="LFJN01000007">
    <property type="protein sequence ID" value="KPI42316.1"/>
    <property type="molecule type" value="Genomic_DNA"/>
</dbReference>
<proteinExistence type="predicted"/>